<sequence>MQQMQVVESIVPEKIMKPDDFNLWGEMQLSEQELIVEQAVELSKNG</sequence>
<keyword evidence="2" id="KW-1185">Reference proteome</keyword>
<gene>
    <name evidence="1" type="ORF">GMD82_19495</name>
</gene>
<dbReference type="GeneID" id="49205574"/>
<name>A0ABW9SGA3_9BACT</name>
<comment type="caution">
    <text evidence="1">The sequence shown here is derived from an EMBL/GenBank/DDBJ whole genome shotgun (WGS) entry which is preliminary data.</text>
</comment>
<evidence type="ECO:0000313" key="1">
    <source>
        <dbReference type="EMBL" id="MTU41588.1"/>
    </source>
</evidence>
<dbReference type="Proteomes" id="UP000434916">
    <property type="component" value="Unassembled WGS sequence"/>
</dbReference>
<evidence type="ECO:0000313" key="2">
    <source>
        <dbReference type="Proteomes" id="UP000434916"/>
    </source>
</evidence>
<proteinExistence type="predicted"/>
<reference evidence="1 2" key="1">
    <citation type="journal article" date="2019" name="Nat. Med.">
        <title>A library of human gut bacterial isolates paired with longitudinal multiomics data enables mechanistic microbiome research.</title>
        <authorList>
            <person name="Poyet M."/>
            <person name="Groussin M."/>
            <person name="Gibbons S.M."/>
            <person name="Avila-Pacheco J."/>
            <person name="Jiang X."/>
            <person name="Kearney S.M."/>
            <person name="Perrotta A.R."/>
            <person name="Berdy B."/>
            <person name="Zhao S."/>
            <person name="Lieberman T.D."/>
            <person name="Swanson P.K."/>
            <person name="Smith M."/>
            <person name="Roesemann S."/>
            <person name="Alexander J.E."/>
            <person name="Rich S.A."/>
            <person name="Livny J."/>
            <person name="Vlamakis H."/>
            <person name="Clish C."/>
            <person name="Bullock K."/>
            <person name="Deik A."/>
            <person name="Scott J."/>
            <person name="Pierce K.A."/>
            <person name="Xavier R.J."/>
            <person name="Alm E.J."/>
        </authorList>
    </citation>
    <scope>NUCLEOTIDE SEQUENCE [LARGE SCALE GENOMIC DNA]</scope>
    <source>
        <strain evidence="1 2">BIOML-A29</strain>
    </source>
</reference>
<dbReference type="RefSeq" id="WP_005638440.1">
    <property type="nucleotide sequence ID" value="NZ_BAABYG010000001.1"/>
</dbReference>
<accession>A0ABW9SGA3</accession>
<dbReference type="EMBL" id="WNCN01000041">
    <property type="protein sequence ID" value="MTU41588.1"/>
    <property type="molecule type" value="Genomic_DNA"/>
</dbReference>
<protein>
    <submittedName>
        <fullName evidence="1">Uncharacterized protein</fullName>
    </submittedName>
</protein>
<organism evidence="1 2">
    <name type="scientific">Parabacteroides merdae</name>
    <dbReference type="NCBI Taxonomy" id="46503"/>
    <lineage>
        <taxon>Bacteria</taxon>
        <taxon>Pseudomonadati</taxon>
        <taxon>Bacteroidota</taxon>
        <taxon>Bacteroidia</taxon>
        <taxon>Bacteroidales</taxon>
        <taxon>Tannerellaceae</taxon>
        <taxon>Parabacteroides</taxon>
    </lineage>
</organism>